<sequence>MSAIDISGKRSAPCSSFHTFVLLSYFYRTKFQSSNVLVLLYQIMVTNRLHLKRKQNKTYNLFIFF</sequence>
<reference evidence="1 2" key="1">
    <citation type="submission" date="2009-01" db="EMBL/GenBank/DDBJ databases">
        <authorList>
            <person name="Fulton L."/>
            <person name="Clifton S."/>
            <person name="Fulton B."/>
            <person name="Xu J."/>
            <person name="Minx P."/>
            <person name="Pepin K.H."/>
            <person name="Johnson M."/>
            <person name="Bhonagiri V."/>
            <person name="Nash W.E."/>
            <person name="Mardis E.R."/>
            <person name="Wilson R.K."/>
        </authorList>
    </citation>
    <scope>NUCLEOTIDE SEQUENCE [LARGE SCALE GENOMIC DNA]</scope>
    <source>
        <strain evidence="1 2">DSM 15981</strain>
    </source>
</reference>
<reference evidence="1 2" key="2">
    <citation type="submission" date="2009-02" db="EMBL/GenBank/DDBJ databases">
        <title>Draft genome sequence of Clostridium asparagiforme (DSM 15981).</title>
        <authorList>
            <person name="Sudarsanam P."/>
            <person name="Ley R."/>
            <person name="Guruge J."/>
            <person name="Turnbaugh P.J."/>
            <person name="Mahowald M."/>
            <person name="Liep D."/>
            <person name="Gordon J."/>
        </authorList>
    </citation>
    <scope>NUCLEOTIDE SEQUENCE [LARGE SCALE GENOMIC DNA]</scope>
    <source>
        <strain evidence="1 2">DSM 15981</strain>
    </source>
</reference>
<evidence type="ECO:0000313" key="1">
    <source>
        <dbReference type="EMBL" id="EEG56165.1"/>
    </source>
</evidence>
<dbReference type="AlphaFoldDB" id="C0CXN4"/>
<comment type="caution">
    <text evidence="1">The sequence shown here is derived from an EMBL/GenBank/DDBJ whole genome shotgun (WGS) entry which is preliminary data.</text>
</comment>
<proteinExistence type="predicted"/>
<dbReference type="EMBL" id="ACCJ01000090">
    <property type="protein sequence ID" value="EEG56165.1"/>
    <property type="molecule type" value="Genomic_DNA"/>
</dbReference>
<organism evidence="1 2">
    <name type="scientific">[Clostridium] asparagiforme DSM 15981</name>
    <dbReference type="NCBI Taxonomy" id="518636"/>
    <lineage>
        <taxon>Bacteria</taxon>
        <taxon>Bacillati</taxon>
        <taxon>Bacillota</taxon>
        <taxon>Clostridia</taxon>
        <taxon>Lachnospirales</taxon>
        <taxon>Lachnospiraceae</taxon>
        <taxon>Enterocloster</taxon>
    </lineage>
</organism>
<keyword evidence="2" id="KW-1185">Reference proteome</keyword>
<evidence type="ECO:0000313" key="2">
    <source>
        <dbReference type="Proteomes" id="UP000004756"/>
    </source>
</evidence>
<protein>
    <submittedName>
        <fullName evidence="1">Uncharacterized protein</fullName>
    </submittedName>
</protein>
<gene>
    <name evidence="1" type="ORF">CLOSTASPAR_01760</name>
</gene>
<dbReference type="HOGENOM" id="CLU_2841909_0_0_9"/>
<name>C0CXN4_9FIRM</name>
<dbReference type="Proteomes" id="UP000004756">
    <property type="component" value="Unassembled WGS sequence"/>
</dbReference>
<accession>C0CXN4</accession>